<feature type="transmembrane region" description="Helical" evidence="7">
    <location>
        <begin position="416"/>
        <end position="435"/>
    </location>
</feature>
<evidence type="ECO:0000256" key="4">
    <source>
        <dbReference type="ARBA" id="ARBA00022692"/>
    </source>
</evidence>
<reference evidence="8 9" key="1">
    <citation type="submission" date="2018-01" db="EMBL/GenBank/DDBJ databases">
        <authorList>
            <person name="Fu G.-Y."/>
        </authorList>
    </citation>
    <scope>NUCLEOTIDE SEQUENCE [LARGE SCALE GENOMIC DNA]</scope>
    <source>
        <strain evidence="8 9">SY39</strain>
    </source>
</reference>
<feature type="transmembrane region" description="Helical" evidence="7">
    <location>
        <begin position="86"/>
        <end position="114"/>
    </location>
</feature>
<dbReference type="PANTHER" id="PTHR30250:SF10">
    <property type="entry name" value="LIPOPOLYSACCHARIDE BIOSYNTHESIS PROTEIN WZXC"/>
    <property type="match status" value="1"/>
</dbReference>
<dbReference type="InterPro" id="IPR050833">
    <property type="entry name" value="Poly_Biosynth_Transport"/>
</dbReference>
<dbReference type="KEGG" id="atw:C0099_12760"/>
<dbReference type="EMBL" id="CP025682">
    <property type="protein sequence ID" value="AUN95726.1"/>
    <property type="molecule type" value="Genomic_DNA"/>
</dbReference>
<dbReference type="Proteomes" id="UP000242205">
    <property type="component" value="Chromosome"/>
</dbReference>
<dbReference type="GO" id="GO:0005886">
    <property type="term" value="C:plasma membrane"/>
    <property type="evidence" value="ECO:0007669"/>
    <property type="project" value="UniProtKB-SubCell"/>
</dbReference>
<keyword evidence="9" id="KW-1185">Reference proteome</keyword>
<feature type="transmembrane region" description="Helical" evidence="7">
    <location>
        <begin position="441"/>
        <end position="459"/>
    </location>
</feature>
<name>A0A2I6S901_9RHOO</name>
<feature type="transmembrane region" description="Helical" evidence="7">
    <location>
        <begin position="386"/>
        <end position="404"/>
    </location>
</feature>
<gene>
    <name evidence="8" type="ORF">C0099_12760</name>
</gene>
<dbReference type="PANTHER" id="PTHR30250">
    <property type="entry name" value="PST FAMILY PREDICTED COLANIC ACID TRANSPORTER"/>
    <property type="match status" value="1"/>
</dbReference>
<comment type="subcellular location">
    <subcellularLocation>
        <location evidence="1">Cell membrane</location>
        <topology evidence="1">Multi-pass membrane protein</topology>
    </subcellularLocation>
</comment>
<dbReference type="RefSeq" id="WP_102247771.1">
    <property type="nucleotide sequence ID" value="NZ_CP025682.1"/>
</dbReference>
<feature type="transmembrane region" description="Helical" evidence="7">
    <location>
        <begin position="155"/>
        <end position="173"/>
    </location>
</feature>
<dbReference type="AlphaFoldDB" id="A0A2I6S901"/>
<protein>
    <recommendedName>
        <fullName evidence="10">Polysaccharide biosynthesis protein</fullName>
    </recommendedName>
</protein>
<accession>A0A2I6S901</accession>
<keyword evidence="6 7" id="KW-0472">Membrane</keyword>
<feature type="transmembrane region" description="Helical" evidence="7">
    <location>
        <begin position="52"/>
        <end position="74"/>
    </location>
</feature>
<evidence type="ECO:0000256" key="6">
    <source>
        <dbReference type="ARBA" id="ARBA00023136"/>
    </source>
</evidence>
<evidence type="ECO:0000313" key="8">
    <source>
        <dbReference type="EMBL" id="AUN95726.1"/>
    </source>
</evidence>
<dbReference type="Pfam" id="PF13440">
    <property type="entry name" value="Polysacc_synt_3"/>
    <property type="match status" value="1"/>
</dbReference>
<keyword evidence="4 7" id="KW-0812">Transmembrane</keyword>
<evidence type="ECO:0000256" key="5">
    <source>
        <dbReference type="ARBA" id="ARBA00022989"/>
    </source>
</evidence>
<organism evidence="8 9">
    <name type="scientific">Pseudazoarcus pumilus</name>
    <dbReference type="NCBI Taxonomy" id="2067960"/>
    <lineage>
        <taxon>Bacteria</taxon>
        <taxon>Pseudomonadati</taxon>
        <taxon>Pseudomonadota</taxon>
        <taxon>Betaproteobacteria</taxon>
        <taxon>Rhodocyclales</taxon>
        <taxon>Zoogloeaceae</taxon>
        <taxon>Pseudazoarcus</taxon>
    </lineage>
</organism>
<evidence type="ECO:0000256" key="1">
    <source>
        <dbReference type="ARBA" id="ARBA00004651"/>
    </source>
</evidence>
<feature type="transmembrane region" description="Helical" evidence="7">
    <location>
        <begin position="327"/>
        <end position="349"/>
    </location>
</feature>
<feature type="transmembrane region" description="Helical" evidence="7">
    <location>
        <begin position="300"/>
        <end position="321"/>
    </location>
</feature>
<evidence type="ECO:0000256" key="7">
    <source>
        <dbReference type="SAM" id="Phobius"/>
    </source>
</evidence>
<proteinExistence type="inferred from homology"/>
<feature type="transmembrane region" description="Helical" evidence="7">
    <location>
        <begin position="179"/>
        <end position="196"/>
    </location>
</feature>
<keyword evidence="3" id="KW-1003">Cell membrane</keyword>
<sequence>MPDNVGPGSIRGRLISGFVALSARQVVTNAIALTKLALIVTMLPVAEYGVYVIANGLVNYLIALSGLGFGAYLIRTRETPSRELVGTARALALIVGCGGLLVAFLVAPVLAAWYDQPGLTALFVVQAFALPIFLLRSIPAGLLDRKLRYSRSASIELVAELAGFVATIAIIWVTRSPWGLVWGNLLQFTLSLVLLSRTTGDWHVISWNGAIARRLLRFGVGVGAAGWVSQLRRLVNPVLVAKILGVEATAVVAVAVRSLELVGFIQGVCWRLAVGGFAALNTSDKPLGRALARGQAAQMLAVGGVMAVLIAVAPEAVALLPGAHWQAMLPLLPLLCASAVSGTLFNLYFAVLQVRADIRPMILANGVFVLAFFSVAALLLMTWSDIRAYGVAEVIATFSFAAFWPMIHRRIPEARLLPALMNLIMMISVLVTLHMLWEQSLSLRIVVALVLIAATSVALRENRDVWRAMLEAAGRDRATRRT</sequence>
<evidence type="ECO:0000256" key="2">
    <source>
        <dbReference type="ARBA" id="ARBA00007430"/>
    </source>
</evidence>
<feature type="transmembrane region" description="Helical" evidence="7">
    <location>
        <begin position="361"/>
        <end position="380"/>
    </location>
</feature>
<feature type="transmembrane region" description="Helical" evidence="7">
    <location>
        <begin position="120"/>
        <end position="143"/>
    </location>
</feature>
<feature type="transmembrane region" description="Helical" evidence="7">
    <location>
        <begin position="26"/>
        <end position="46"/>
    </location>
</feature>
<evidence type="ECO:0008006" key="10">
    <source>
        <dbReference type="Google" id="ProtNLM"/>
    </source>
</evidence>
<keyword evidence="5 7" id="KW-1133">Transmembrane helix</keyword>
<evidence type="ECO:0000256" key="3">
    <source>
        <dbReference type="ARBA" id="ARBA00022475"/>
    </source>
</evidence>
<comment type="similarity">
    <text evidence="2">Belongs to the polysaccharide synthase family.</text>
</comment>
<evidence type="ECO:0000313" key="9">
    <source>
        <dbReference type="Proteomes" id="UP000242205"/>
    </source>
</evidence>
<dbReference type="OrthoDB" id="8538786at2"/>